<evidence type="ECO:0000313" key="5">
    <source>
        <dbReference type="Proteomes" id="UP000327478"/>
    </source>
</evidence>
<dbReference type="GO" id="GO:0015628">
    <property type="term" value="P:protein secretion by the type II secretion system"/>
    <property type="evidence" value="ECO:0007669"/>
    <property type="project" value="InterPro"/>
</dbReference>
<name>A0A5Q0P5P7_9GAMM</name>
<keyword evidence="2" id="KW-1133">Transmembrane helix</keyword>
<dbReference type="InterPro" id="IPR031982">
    <property type="entry name" value="PilE-like"/>
</dbReference>
<dbReference type="Proteomes" id="UP000327478">
    <property type="component" value="Chromosome"/>
</dbReference>
<dbReference type="EMBL" id="CP045650">
    <property type="protein sequence ID" value="QGA11983.1"/>
    <property type="molecule type" value="Genomic_DNA"/>
</dbReference>
<dbReference type="Pfam" id="PF16732">
    <property type="entry name" value="ComP_DUS"/>
    <property type="match status" value="1"/>
</dbReference>
<evidence type="ECO:0000313" key="3">
    <source>
        <dbReference type="EMBL" id="MQW92879.1"/>
    </source>
</evidence>
<dbReference type="Gene3D" id="3.30.700.10">
    <property type="entry name" value="Glycoprotein, Type 4 Pilin"/>
    <property type="match status" value="1"/>
</dbReference>
<keyword evidence="2" id="KW-0812">Transmembrane</keyword>
<dbReference type="PRINTS" id="PR00813">
    <property type="entry name" value="BCTERIALGSPG"/>
</dbReference>
<dbReference type="InterPro" id="IPR045584">
    <property type="entry name" value="Pilin-like"/>
</dbReference>
<dbReference type="InterPro" id="IPR000983">
    <property type="entry name" value="Bac_GSPG_pilin"/>
</dbReference>
<keyword evidence="1" id="KW-0488">Methylation</keyword>
<organism evidence="3 6">
    <name type="scientific">Acinetobacter wanghuae</name>
    <dbReference type="NCBI Taxonomy" id="2662362"/>
    <lineage>
        <taxon>Bacteria</taxon>
        <taxon>Pseudomonadati</taxon>
        <taxon>Pseudomonadota</taxon>
        <taxon>Gammaproteobacteria</taxon>
        <taxon>Moraxellales</taxon>
        <taxon>Moraxellaceae</taxon>
        <taxon>Acinetobacter</taxon>
    </lineage>
</organism>
<proteinExistence type="predicted"/>
<dbReference type="GO" id="GO:0043683">
    <property type="term" value="P:type IV pilus assembly"/>
    <property type="evidence" value="ECO:0007669"/>
    <property type="project" value="InterPro"/>
</dbReference>
<dbReference type="Pfam" id="PF07963">
    <property type="entry name" value="N_methyl"/>
    <property type="match status" value="1"/>
</dbReference>
<reference evidence="5 6" key="1">
    <citation type="submission" date="2019-10" db="EMBL/GenBank/DDBJ databases">
        <authorList>
            <person name="Dong K."/>
        </authorList>
    </citation>
    <scope>NUCLEOTIDE SEQUENCE [LARGE SCALE GENOMIC DNA]</scope>
    <source>
        <strain evidence="5">dk386</strain>
        <strain evidence="4">Dk386</strain>
        <strain evidence="3">Dk771</strain>
        <strain evidence="6">dk771</strain>
    </source>
</reference>
<dbReference type="GO" id="GO:0015627">
    <property type="term" value="C:type II protein secretion system complex"/>
    <property type="evidence" value="ECO:0007669"/>
    <property type="project" value="InterPro"/>
</dbReference>
<dbReference type="AlphaFoldDB" id="A0A5Q0P5P7"/>
<feature type="transmembrane region" description="Helical" evidence="2">
    <location>
        <begin position="12"/>
        <end position="32"/>
    </location>
</feature>
<evidence type="ECO:0000313" key="4">
    <source>
        <dbReference type="EMBL" id="QGA11983.1"/>
    </source>
</evidence>
<dbReference type="RefSeq" id="WP_153372798.1">
    <property type="nucleotide sequence ID" value="NZ_CP045650.1"/>
</dbReference>
<dbReference type="InterPro" id="IPR012902">
    <property type="entry name" value="N_methyl_site"/>
</dbReference>
<keyword evidence="2" id="KW-0472">Membrane</keyword>
<protein>
    <submittedName>
        <fullName evidence="3">Prepilin-type N-terminal cleavage/methylation domain-containing protein</fullName>
    </submittedName>
</protein>
<dbReference type="PANTHER" id="PTHR30093">
    <property type="entry name" value="GENERAL SECRETION PATHWAY PROTEIN G"/>
    <property type="match status" value="1"/>
</dbReference>
<dbReference type="EMBL" id="WITK01000018">
    <property type="protein sequence ID" value="MQW92879.1"/>
    <property type="molecule type" value="Genomic_DNA"/>
</dbReference>
<accession>A0A5Q0P5P7</accession>
<dbReference type="SUPFAM" id="SSF54523">
    <property type="entry name" value="Pili subunits"/>
    <property type="match status" value="1"/>
</dbReference>
<dbReference type="PROSITE" id="PS00409">
    <property type="entry name" value="PROKAR_NTER_METHYL"/>
    <property type="match status" value="1"/>
</dbReference>
<sequence length="148" mass="16180">MNLGNTKGFTLIELMIVVAIIAILAAIAYPSYTQYKQKVSRAEVKAEMMIIAGDLQKYKAVKGGYLINNTPMTLADLGRSMTVKYPSQGTVFYEMTLENVTRNGWTLVATPQNSQSSTGMVALNHRGEKCWVKGAAVCSLSSTSSWDE</sequence>
<evidence type="ECO:0000256" key="2">
    <source>
        <dbReference type="SAM" id="Phobius"/>
    </source>
</evidence>
<dbReference type="Proteomes" id="UP000480556">
    <property type="component" value="Unassembled WGS sequence"/>
</dbReference>
<evidence type="ECO:0000313" key="6">
    <source>
        <dbReference type="Proteomes" id="UP000480556"/>
    </source>
</evidence>
<keyword evidence="5" id="KW-1185">Reference proteome</keyword>
<gene>
    <name evidence="4" type="ORF">GFH30_11655</name>
    <name evidence="3" type="ORF">GHJ48_10860</name>
</gene>
<dbReference type="NCBIfam" id="TIGR02532">
    <property type="entry name" value="IV_pilin_GFxxxE"/>
    <property type="match status" value="1"/>
</dbReference>
<evidence type="ECO:0000256" key="1">
    <source>
        <dbReference type="ARBA" id="ARBA00022481"/>
    </source>
</evidence>
<dbReference type="PANTHER" id="PTHR30093:SF47">
    <property type="entry name" value="TYPE IV PILUS NON-CORE MINOR PILIN PILE"/>
    <property type="match status" value="1"/>
</dbReference>